<evidence type="ECO:0000313" key="2">
    <source>
        <dbReference type="Proteomes" id="UP000183656"/>
    </source>
</evidence>
<name>A0A1I7GHX3_9BURK</name>
<gene>
    <name evidence="1" type="ORF">SAMN04489707_1005127</name>
</gene>
<proteinExistence type="predicted"/>
<protein>
    <submittedName>
        <fullName evidence="1">Uncharacterized protein</fullName>
    </submittedName>
</protein>
<dbReference type="STRING" id="343013.SAMN04489707_1005127"/>
<evidence type="ECO:0000313" key="1">
    <source>
        <dbReference type="EMBL" id="SFU48060.1"/>
    </source>
</evidence>
<sequence length="219" mass="25081">MWVEGFITRFRDAVHDLAEPYFWTEGEIVAYLNEAVQEACERAKLIEDRSMSIALLAGQDTYDLHPSVFEIKRLSLRGRPLDKTSVEELDGDAPGWELRTGLPRWFIFEQASGVQPPRVRLVPTPAMAEEAGLTVYRGALKELSADMPTARPEIPSRFHERLMDWLMHRAYLKQDAEVFDPNKAAASLALFVQAFGERPDANVQRKQRDRRPPVVQCNW</sequence>
<dbReference type="Proteomes" id="UP000183656">
    <property type="component" value="Unassembled WGS sequence"/>
</dbReference>
<organism evidence="1 2">
    <name type="scientific">Paenacidovorax caeni</name>
    <dbReference type="NCBI Taxonomy" id="343013"/>
    <lineage>
        <taxon>Bacteria</taxon>
        <taxon>Pseudomonadati</taxon>
        <taxon>Pseudomonadota</taxon>
        <taxon>Betaproteobacteria</taxon>
        <taxon>Burkholderiales</taxon>
        <taxon>Comamonadaceae</taxon>
        <taxon>Paenacidovorax</taxon>
    </lineage>
</organism>
<dbReference type="AlphaFoldDB" id="A0A1I7GHX3"/>
<accession>A0A1I7GHX3</accession>
<dbReference type="Pfam" id="PF24175">
    <property type="entry name" value="SU10_adaptor"/>
    <property type="match status" value="1"/>
</dbReference>
<dbReference type="RefSeq" id="WP_054255798.1">
    <property type="nucleotide sequence ID" value="NZ_CYIG01000009.1"/>
</dbReference>
<reference evidence="1 2" key="1">
    <citation type="submission" date="2016-10" db="EMBL/GenBank/DDBJ databases">
        <authorList>
            <person name="de Groot N.N."/>
        </authorList>
    </citation>
    <scope>NUCLEOTIDE SEQUENCE [LARGE SCALE GENOMIC DNA]</scope>
    <source>
        <strain evidence="1 2">R-24608</strain>
    </source>
</reference>
<dbReference type="InterPro" id="IPR056209">
    <property type="entry name" value="SU10_adaptor"/>
</dbReference>
<dbReference type="EMBL" id="FPBX01000005">
    <property type="protein sequence ID" value="SFU48060.1"/>
    <property type="molecule type" value="Genomic_DNA"/>
</dbReference>
<keyword evidence="2" id="KW-1185">Reference proteome</keyword>